<protein>
    <recommendedName>
        <fullName evidence="5">Nematode Specific Peptide family, group B</fullName>
    </recommendedName>
</protein>
<dbReference type="AlphaFoldDB" id="A0A9P1MSE5"/>
<dbReference type="Proteomes" id="UP001152747">
    <property type="component" value="Unassembled WGS sequence"/>
</dbReference>
<proteinExistence type="predicted"/>
<gene>
    <name evidence="2" type="ORF">CAMP_LOCUS733</name>
    <name evidence="3" type="ORF">CAMP_LOCUS734</name>
</gene>
<keyword evidence="4" id="KW-1185">Reference proteome</keyword>
<dbReference type="EMBL" id="CANHGI010000001">
    <property type="protein sequence ID" value="CAI5438096.1"/>
    <property type="molecule type" value="Genomic_DNA"/>
</dbReference>
<evidence type="ECO:0000256" key="1">
    <source>
        <dbReference type="SAM" id="SignalP"/>
    </source>
</evidence>
<sequence>MFAKIATLLVIIFSAFYFGSSDAQIVYPSLAYPTYASYASSYYPSYYSGYVSAAAPGYAYAWGSNKAKTDSSSFAAETSPSGLTNNN</sequence>
<evidence type="ECO:0000313" key="4">
    <source>
        <dbReference type="Proteomes" id="UP001152747"/>
    </source>
</evidence>
<evidence type="ECO:0008006" key="5">
    <source>
        <dbReference type="Google" id="ProtNLM"/>
    </source>
</evidence>
<reference evidence="2" key="1">
    <citation type="submission" date="2022-11" db="EMBL/GenBank/DDBJ databases">
        <authorList>
            <person name="Kikuchi T."/>
        </authorList>
    </citation>
    <scope>NUCLEOTIDE SEQUENCE</scope>
    <source>
        <strain evidence="2">PS1010</strain>
    </source>
</reference>
<accession>A0A9P1MSE5</accession>
<dbReference type="EMBL" id="CANHGI010000001">
    <property type="protein sequence ID" value="CAI5438097.1"/>
    <property type="molecule type" value="Genomic_DNA"/>
</dbReference>
<organism evidence="2 4">
    <name type="scientific">Caenorhabditis angaria</name>
    <dbReference type="NCBI Taxonomy" id="860376"/>
    <lineage>
        <taxon>Eukaryota</taxon>
        <taxon>Metazoa</taxon>
        <taxon>Ecdysozoa</taxon>
        <taxon>Nematoda</taxon>
        <taxon>Chromadorea</taxon>
        <taxon>Rhabditida</taxon>
        <taxon>Rhabditina</taxon>
        <taxon>Rhabditomorpha</taxon>
        <taxon>Rhabditoidea</taxon>
        <taxon>Rhabditidae</taxon>
        <taxon>Peloderinae</taxon>
        <taxon>Caenorhabditis</taxon>
    </lineage>
</organism>
<dbReference type="InterPro" id="IPR009924">
    <property type="entry name" value="DUF1459"/>
</dbReference>
<name>A0A9P1MSE5_9PELO</name>
<feature type="signal peptide" evidence="1">
    <location>
        <begin position="1"/>
        <end position="23"/>
    </location>
</feature>
<dbReference type="Pfam" id="PF07312">
    <property type="entry name" value="DUF1459"/>
    <property type="match status" value="1"/>
</dbReference>
<feature type="chain" id="PRO_5040712400" description="Nematode Specific Peptide family, group B" evidence="1">
    <location>
        <begin position="24"/>
        <end position="87"/>
    </location>
</feature>
<comment type="caution">
    <text evidence="2">The sequence shown here is derived from an EMBL/GenBank/DDBJ whole genome shotgun (WGS) entry which is preliminary data.</text>
</comment>
<dbReference type="PANTHER" id="PTHR34601">
    <property type="entry name" value="NEMATODE SPECIFIC PEPTIDE FAMILY, GROUP B"/>
    <property type="match status" value="1"/>
</dbReference>
<evidence type="ECO:0000313" key="3">
    <source>
        <dbReference type="EMBL" id="CAI5438097.1"/>
    </source>
</evidence>
<keyword evidence="1" id="KW-0732">Signal</keyword>
<evidence type="ECO:0000313" key="2">
    <source>
        <dbReference type="EMBL" id="CAI5438096.1"/>
    </source>
</evidence>
<dbReference type="PANTHER" id="PTHR34601:SF2">
    <property type="entry name" value="NEMATODE SPECIFIC PEPTIDE FAMILY, GROUP B-RELATED"/>
    <property type="match status" value="1"/>
</dbReference>